<name>A0A2K3DFA2_CHLRE</name>
<dbReference type="ExpressionAtlas" id="A0A2K3DFA2">
    <property type="expression patterns" value="baseline"/>
</dbReference>
<evidence type="ECO:0000313" key="3">
    <source>
        <dbReference type="Proteomes" id="UP000006906"/>
    </source>
</evidence>
<keyword evidence="3" id="KW-1185">Reference proteome</keyword>
<dbReference type="GeneID" id="5723216"/>
<evidence type="ECO:0000313" key="2">
    <source>
        <dbReference type="EMBL" id="PNW79205.1"/>
    </source>
</evidence>
<accession>A0A2K3DFA2</accession>
<dbReference type="Proteomes" id="UP000006906">
    <property type="component" value="Chromosome 9"/>
</dbReference>
<dbReference type="InParanoid" id="A0A2K3DFA2"/>
<sequence length="347" mass="36525">MCMSGSRAAGPSPLGSLAGGLVNPVRVNPNTTGGSAASLTAGGKIAPWGWRMACATPPRAVVVAAAAAGGGPGGSGGSSARKSGSQRAQPSPAQIDAHAEKLQQALEAVLVQSGMPPREPIVFNTSVRKHTYGLRTQTAARRLQALLDAFETPAECTLIVKAVLKRPYKLLLSKPDTVRRKVEALAGLLQPLQEAREGAAAAGGGGGGPSARLLALKLAAAQPDVLAARTSKLATNLKTLQVLIERDPVYVLRMVLLGGRLLFCSEKLLSEKAQLLKAAAANNGRWDAELRDAKPYRMAALLAHGQDRLRRLHSITQRGQRRQRPMFVLVQAPEAKFKQLYPGDTNA</sequence>
<evidence type="ECO:0000256" key="1">
    <source>
        <dbReference type="SAM" id="MobiDB-lite"/>
    </source>
</evidence>
<dbReference type="AlphaFoldDB" id="A0A2K3DFA2"/>
<feature type="compositionally biased region" description="Low complexity" evidence="1">
    <location>
        <begin position="78"/>
        <end position="88"/>
    </location>
</feature>
<proteinExistence type="predicted"/>
<dbReference type="EMBL" id="CM008970">
    <property type="protein sequence ID" value="PNW79205.1"/>
    <property type="molecule type" value="Genomic_DNA"/>
</dbReference>
<gene>
    <name evidence="2" type="ORF">CHLRE_09g406150v5</name>
</gene>
<dbReference type="OrthoDB" id="10602653at2759"/>
<feature type="region of interest" description="Disordered" evidence="1">
    <location>
        <begin position="71"/>
        <end position="95"/>
    </location>
</feature>
<protein>
    <submittedName>
        <fullName evidence="2">Uncharacterized protein</fullName>
    </submittedName>
</protein>
<reference evidence="2 3" key="1">
    <citation type="journal article" date="2007" name="Science">
        <title>The Chlamydomonas genome reveals the evolution of key animal and plant functions.</title>
        <authorList>
            <person name="Merchant S.S."/>
            <person name="Prochnik S.E."/>
            <person name="Vallon O."/>
            <person name="Harris E.H."/>
            <person name="Karpowicz S.J."/>
            <person name="Witman G.B."/>
            <person name="Terry A."/>
            <person name="Salamov A."/>
            <person name="Fritz-Laylin L.K."/>
            <person name="Marechal-Drouard L."/>
            <person name="Marshall W.F."/>
            <person name="Qu L.H."/>
            <person name="Nelson D.R."/>
            <person name="Sanderfoot A.A."/>
            <person name="Spalding M.H."/>
            <person name="Kapitonov V.V."/>
            <person name="Ren Q."/>
            <person name="Ferris P."/>
            <person name="Lindquist E."/>
            <person name="Shapiro H."/>
            <person name="Lucas S.M."/>
            <person name="Grimwood J."/>
            <person name="Schmutz J."/>
            <person name="Cardol P."/>
            <person name="Cerutti H."/>
            <person name="Chanfreau G."/>
            <person name="Chen C.L."/>
            <person name="Cognat V."/>
            <person name="Croft M.T."/>
            <person name="Dent R."/>
            <person name="Dutcher S."/>
            <person name="Fernandez E."/>
            <person name="Fukuzawa H."/>
            <person name="Gonzalez-Ballester D."/>
            <person name="Gonzalez-Halphen D."/>
            <person name="Hallmann A."/>
            <person name="Hanikenne M."/>
            <person name="Hippler M."/>
            <person name="Inwood W."/>
            <person name="Jabbari K."/>
            <person name="Kalanon M."/>
            <person name="Kuras R."/>
            <person name="Lefebvre P.A."/>
            <person name="Lemaire S.D."/>
            <person name="Lobanov A.V."/>
            <person name="Lohr M."/>
            <person name="Manuell A."/>
            <person name="Meier I."/>
            <person name="Mets L."/>
            <person name="Mittag M."/>
            <person name="Mittelmeier T."/>
            <person name="Moroney J.V."/>
            <person name="Moseley J."/>
            <person name="Napoli C."/>
            <person name="Nedelcu A.M."/>
            <person name="Niyogi K."/>
            <person name="Novoselov S.V."/>
            <person name="Paulsen I.T."/>
            <person name="Pazour G."/>
            <person name="Purton S."/>
            <person name="Ral J.P."/>
            <person name="Riano-Pachon D.M."/>
            <person name="Riekhof W."/>
            <person name="Rymarquis L."/>
            <person name="Schroda M."/>
            <person name="Stern D."/>
            <person name="Umen J."/>
            <person name="Willows R."/>
            <person name="Wilson N."/>
            <person name="Zimmer S.L."/>
            <person name="Allmer J."/>
            <person name="Balk J."/>
            <person name="Bisova K."/>
            <person name="Chen C.J."/>
            <person name="Elias M."/>
            <person name="Gendler K."/>
            <person name="Hauser C."/>
            <person name="Lamb M.R."/>
            <person name="Ledford H."/>
            <person name="Long J.C."/>
            <person name="Minagawa J."/>
            <person name="Page M.D."/>
            <person name="Pan J."/>
            <person name="Pootakham W."/>
            <person name="Roje S."/>
            <person name="Rose A."/>
            <person name="Stahlberg E."/>
            <person name="Terauchi A.M."/>
            <person name="Yang P."/>
            <person name="Ball S."/>
            <person name="Bowler C."/>
            <person name="Dieckmann C.L."/>
            <person name="Gladyshev V.N."/>
            <person name="Green P."/>
            <person name="Jorgensen R."/>
            <person name="Mayfield S."/>
            <person name="Mueller-Roeber B."/>
            <person name="Rajamani S."/>
            <person name="Sayre R.T."/>
            <person name="Brokstein P."/>
            <person name="Dubchak I."/>
            <person name="Goodstein D."/>
            <person name="Hornick L."/>
            <person name="Huang Y.W."/>
            <person name="Jhaveri J."/>
            <person name="Luo Y."/>
            <person name="Martinez D."/>
            <person name="Ngau W.C."/>
            <person name="Otillar B."/>
            <person name="Poliakov A."/>
            <person name="Porter A."/>
            <person name="Szajkowski L."/>
            <person name="Werner G."/>
            <person name="Zhou K."/>
            <person name="Grigoriev I.V."/>
            <person name="Rokhsar D.S."/>
            <person name="Grossman A.R."/>
        </authorList>
    </citation>
    <scope>NUCLEOTIDE SEQUENCE [LARGE SCALE GENOMIC DNA]</scope>
    <source>
        <strain evidence="3">CC-503</strain>
    </source>
</reference>
<dbReference type="PaxDb" id="3055-EDP00068"/>
<dbReference type="Gramene" id="PNW79205">
    <property type="protein sequence ID" value="PNW79205"/>
    <property type="gene ID" value="CHLRE_09g406150v5"/>
</dbReference>
<dbReference type="KEGG" id="cre:CHLRE_09g406150v5"/>
<organism evidence="2 3">
    <name type="scientific">Chlamydomonas reinhardtii</name>
    <name type="common">Chlamydomonas smithii</name>
    <dbReference type="NCBI Taxonomy" id="3055"/>
    <lineage>
        <taxon>Eukaryota</taxon>
        <taxon>Viridiplantae</taxon>
        <taxon>Chlorophyta</taxon>
        <taxon>core chlorophytes</taxon>
        <taxon>Chlorophyceae</taxon>
        <taxon>CS clade</taxon>
        <taxon>Chlamydomonadales</taxon>
        <taxon>Chlamydomonadaceae</taxon>
        <taxon>Chlamydomonas</taxon>
    </lineage>
</organism>
<dbReference type="RefSeq" id="XP_042921464.1">
    <property type="nucleotide sequence ID" value="XM_043066168.1"/>
</dbReference>